<dbReference type="InterPro" id="IPR020846">
    <property type="entry name" value="MFS_dom"/>
</dbReference>
<keyword evidence="2 5" id="KW-0812">Transmembrane</keyword>
<feature type="transmembrane region" description="Helical" evidence="5">
    <location>
        <begin position="110"/>
        <end position="129"/>
    </location>
</feature>
<evidence type="ECO:0000313" key="7">
    <source>
        <dbReference type="EMBL" id="OQE23954.1"/>
    </source>
</evidence>
<dbReference type="PROSITE" id="PS50850">
    <property type="entry name" value="MFS"/>
    <property type="match status" value="1"/>
</dbReference>
<evidence type="ECO:0000256" key="3">
    <source>
        <dbReference type="ARBA" id="ARBA00022989"/>
    </source>
</evidence>
<dbReference type="SUPFAM" id="SSF103473">
    <property type="entry name" value="MFS general substrate transporter"/>
    <property type="match status" value="1"/>
</dbReference>
<evidence type="ECO:0000256" key="1">
    <source>
        <dbReference type="ARBA" id="ARBA00004141"/>
    </source>
</evidence>
<dbReference type="STRING" id="254877.A0A1V6TD42"/>
<sequence length="504" mass="55219">MVSFLDKVKFLCIAGVGLFSDGFLNLTIGLVVPILGYLYWQDQGGEVPTAQSDIMKGTLNVGMAVGQLMFGVLGDALGRHKVYGKELLITLFGTLMVILLPWNNFDKQSIVAWVACFRVVTGIGIGADYPISSSLTAESTPLGSRAVLSLSVFACMGLGNIAASITFLVLVEAFQSGIESDIQYLEWVWRLLFGLGMIPAAITLYARWTMAETAPYEKYVLKETNTEKVDERGLKEQFRDFAVYFSEWKHAKALFATSASWFLFDIAYYGVNLNQSVILKEIGYADGPTPWVTLRNTAVGNIIVQVAGYLPGYFCGIPLPDLVGRTHQQFYSCMIVAILYAIWAGITNYTSVGGLMTVFTLSQLFLNMGPDCTTWLMPVEVFPTSVRGTAHGISAAAGKFGAILTAFAFGTVTDRIGLPGVLGLFSGVMVLNALVTFWIPETRGMTITDIENEVHFAQHRPMDIFKWPGLWRKEREEGVTDDNVPAKSQSVTPIEVVPTKDVSV</sequence>
<evidence type="ECO:0000256" key="5">
    <source>
        <dbReference type="SAM" id="Phobius"/>
    </source>
</evidence>
<evidence type="ECO:0000256" key="2">
    <source>
        <dbReference type="ARBA" id="ARBA00022692"/>
    </source>
</evidence>
<feature type="transmembrane region" description="Helical" evidence="5">
    <location>
        <begin position="12"/>
        <end position="39"/>
    </location>
</feature>
<comment type="caution">
    <text evidence="7">The sequence shown here is derived from an EMBL/GenBank/DDBJ whole genome shotgun (WGS) entry which is preliminary data.</text>
</comment>
<dbReference type="AlphaFoldDB" id="A0A1V6TD42"/>
<keyword evidence="4 5" id="KW-0472">Membrane</keyword>
<evidence type="ECO:0000313" key="8">
    <source>
        <dbReference type="Proteomes" id="UP000191342"/>
    </source>
</evidence>
<feature type="transmembrane region" description="Helical" evidence="5">
    <location>
        <begin position="416"/>
        <end position="439"/>
    </location>
</feature>
<feature type="transmembrane region" description="Helical" evidence="5">
    <location>
        <begin position="187"/>
        <end position="208"/>
    </location>
</feature>
<dbReference type="Pfam" id="PF00083">
    <property type="entry name" value="Sugar_tr"/>
    <property type="match status" value="1"/>
</dbReference>
<feature type="transmembrane region" description="Helical" evidence="5">
    <location>
        <begin position="87"/>
        <end position="104"/>
    </location>
</feature>
<feature type="transmembrane region" description="Helical" evidence="5">
    <location>
        <begin position="150"/>
        <end position="175"/>
    </location>
</feature>
<dbReference type="OrthoDB" id="433512at2759"/>
<protein>
    <recommendedName>
        <fullName evidence="6">Major facilitator superfamily (MFS) profile domain-containing protein</fullName>
    </recommendedName>
</protein>
<dbReference type="InterPro" id="IPR005828">
    <property type="entry name" value="MFS_sugar_transport-like"/>
</dbReference>
<name>A0A1V6TD42_9EURO</name>
<accession>A0A1V6TD42</accession>
<dbReference type="InterPro" id="IPR005829">
    <property type="entry name" value="Sugar_transporter_CS"/>
</dbReference>
<feature type="transmembrane region" description="Helical" evidence="5">
    <location>
        <begin position="298"/>
        <end position="317"/>
    </location>
</feature>
<dbReference type="Proteomes" id="UP000191342">
    <property type="component" value="Unassembled WGS sequence"/>
</dbReference>
<organism evidence="7 8">
    <name type="scientific">Penicillium flavigenum</name>
    <dbReference type="NCBI Taxonomy" id="254877"/>
    <lineage>
        <taxon>Eukaryota</taxon>
        <taxon>Fungi</taxon>
        <taxon>Dikarya</taxon>
        <taxon>Ascomycota</taxon>
        <taxon>Pezizomycotina</taxon>
        <taxon>Eurotiomycetes</taxon>
        <taxon>Eurotiomycetidae</taxon>
        <taxon>Eurotiales</taxon>
        <taxon>Aspergillaceae</taxon>
        <taxon>Penicillium</taxon>
    </lineage>
</organism>
<reference evidence="8" key="1">
    <citation type="journal article" date="2017" name="Nat. Microbiol.">
        <title>Global analysis of biosynthetic gene clusters reveals vast potential of secondary metabolite production in Penicillium species.</title>
        <authorList>
            <person name="Nielsen J.C."/>
            <person name="Grijseels S."/>
            <person name="Prigent S."/>
            <person name="Ji B."/>
            <person name="Dainat J."/>
            <person name="Nielsen K.F."/>
            <person name="Frisvad J.C."/>
            <person name="Workman M."/>
            <person name="Nielsen J."/>
        </authorList>
    </citation>
    <scope>NUCLEOTIDE SEQUENCE [LARGE SCALE GENOMIC DNA]</scope>
    <source>
        <strain evidence="8">IBT 14082</strain>
    </source>
</reference>
<feature type="domain" description="Major facilitator superfamily (MFS) profile" evidence="6">
    <location>
        <begin position="10"/>
        <end position="444"/>
    </location>
</feature>
<comment type="subcellular location">
    <subcellularLocation>
        <location evidence="1">Membrane</location>
        <topology evidence="1">Multi-pass membrane protein</topology>
    </subcellularLocation>
</comment>
<evidence type="ECO:0000259" key="6">
    <source>
        <dbReference type="PROSITE" id="PS50850"/>
    </source>
</evidence>
<dbReference type="GO" id="GO:0016020">
    <property type="term" value="C:membrane"/>
    <property type="evidence" value="ECO:0007669"/>
    <property type="project" value="UniProtKB-SubCell"/>
</dbReference>
<feature type="transmembrane region" description="Helical" evidence="5">
    <location>
        <begin position="390"/>
        <end position="410"/>
    </location>
</feature>
<dbReference type="CDD" id="cd17364">
    <property type="entry name" value="MFS_PhT"/>
    <property type="match status" value="1"/>
</dbReference>
<keyword evidence="8" id="KW-1185">Reference proteome</keyword>
<dbReference type="PANTHER" id="PTHR24064">
    <property type="entry name" value="SOLUTE CARRIER FAMILY 22 MEMBER"/>
    <property type="match status" value="1"/>
</dbReference>
<dbReference type="InterPro" id="IPR036259">
    <property type="entry name" value="MFS_trans_sf"/>
</dbReference>
<evidence type="ECO:0000256" key="4">
    <source>
        <dbReference type="ARBA" id="ARBA00023136"/>
    </source>
</evidence>
<dbReference type="GO" id="GO:0022857">
    <property type="term" value="F:transmembrane transporter activity"/>
    <property type="evidence" value="ECO:0007669"/>
    <property type="project" value="InterPro"/>
</dbReference>
<gene>
    <name evidence="7" type="ORF">PENFLA_c010G10861</name>
</gene>
<proteinExistence type="predicted"/>
<dbReference type="PROSITE" id="PS00217">
    <property type="entry name" value="SUGAR_TRANSPORT_2"/>
    <property type="match status" value="1"/>
</dbReference>
<keyword evidence="3 5" id="KW-1133">Transmembrane helix</keyword>
<dbReference type="Gene3D" id="1.20.1250.20">
    <property type="entry name" value="MFS general substrate transporter like domains"/>
    <property type="match status" value="1"/>
</dbReference>
<dbReference type="EMBL" id="MLQL01000010">
    <property type="protein sequence ID" value="OQE23954.1"/>
    <property type="molecule type" value="Genomic_DNA"/>
</dbReference>